<dbReference type="EMBL" id="MCFL01000019">
    <property type="protein sequence ID" value="ORZ35950.1"/>
    <property type="molecule type" value="Genomic_DNA"/>
</dbReference>
<comment type="caution">
    <text evidence="2">The sequence shown here is derived from an EMBL/GenBank/DDBJ whole genome shotgun (WGS) entry which is preliminary data.</text>
</comment>
<name>A0A1Y2HMZ0_9FUNG</name>
<evidence type="ECO:0000313" key="3">
    <source>
        <dbReference type="Proteomes" id="UP000193411"/>
    </source>
</evidence>
<reference evidence="2 3" key="1">
    <citation type="submission" date="2016-07" db="EMBL/GenBank/DDBJ databases">
        <title>Pervasive Adenine N6-methylation of Active Genes in Fungi.</title>
        <authorList>
            <consortium name="DOE Joint Genome Institute"/>
            <person name="Mondo S.J."/>
            <person name="Dannebaum R.O."/>
            <person name="Kuo R.C."/>
            <person name="Labutti K."/>
            <person name="Haridas S."/>
            <person name="Kuo A."/>
            <person name="Salamov A."/>
            <person name="Ahrendt S.R."/>
            <person name="Lipzen A."/>
            <person name="Sullivan W."/>
            <person name="Andreopoulos W.B."/>
            <person name="Clum A."/>
            <person name="Lindquist E."/>
            <person name="Daum C."/>
            <person name="Ramamoorthy G.K."/>
            <person name="Gryganskyi A."/>
            <person name="Culley D."/>
            <person name="Magnuson J.K."/>
            <person name="James T.Y."/>
            <person name="O'Malley M.A."/>
            <person name="Stajich J.E."/>
            <person name="Spatafora J.W."/>
            <person name="Visel A."/>
            <person name="Grigoriev I.V."/>
        </authorList>
    </citation>
    <scope>NUCLEOTIDE SEQUENCE [LARGE SCALE GENOMIC DNA]</scope>
    <source>
        <strain evidence="2 3">PL171</strain>
    </source>
</reference>
<dbReference type="AlphaFoldDB" id="A0A1Y2HMZ0"/>
<accession>A0A1Y2HMZ0</accession>
<proteinExistence type="predicted"/>
<evidence type="ECO:0000313" key="2">
    <source>
        <dbReference type="EMBL" id="ORZ35950.1"/>
    </source>
</evidence>
<organism evidence="2 3">
    <name type="scientific">Catenaria anguillulae PL171</name>
    <dbReference type="NCBI Taxonomy" id="765915"/>
    <lineage>
        <taxon>Eukaryota</taxon>
        <taxon>Fungi</taxon>
        <taxon>Fungi incertae sedis</taxon>
        <taxon>Blastocladiomycota</taxon>
        <taxon>Blastocladiomycetes</taxon>
        <taxon>Blastocladiales</taxon>
        <taxon>Catenariaceae</taxon>
        <taxon>Catenaria</taxon>
    </lineage>
</organism>
<gene>
    <name evidence="2" type="ORF">BCR44DRAFT_33801</name>
</gene>
<dbReference type="Proteomes" id="UP000193411">
    <property type="component" value="Unassembled WGS sequence"/>
</dbReference>
<keyword evidence="3" id="KW-1185">Reference proteome</keyword>
<protein>
    <submittedName>
        <fullName evidence="2">Uncharacterized protein</fullName>
    </submittedName>
</protein>
<evidence type="ECO:0000256" key="1">
    <source>
        <dbReference type="SAM" id="MobiDB-lite"/>
    </source>
</evidence>
<sequence>MLNNVQAAVRTTVNFQNEIQPVITTLLEPIKDGAVNGQPTPGNLLKNENLRLFLFIVYLFEFSRIQFTDKLHLCFPQPTSSEPFQQLMATKISTSTFVMAALLKGSTGSSNRPADIALAKKLVVGLAAPAIADKLKVESKNKRIIGSPRALMDKLADMEKRVLGRITPKGEKGSLRPVVQMNEAAEEWRRWAEARNMEARAKAAAAAKVVVATVSLAASTSVSSPQVATPIVPDGSKKGLPTVDSGAETLVRPQAANVSDTPQEQLALKCALPLSRTGSDAAMELRHASSSEATVADQSNQPTTLGTHKVIESVVAAVGNLSAVEQAEGWQ</sequence>
<feature type="region of interest" description="Disordered" evidence="1">
    <location>
        <begin position="223"/>
        <end position="244"/>
    </location>
</feature>